<dbReference type="AlphaFoldDB" id="A0A0C9VBD5"/>
<dbReference type="PANTHER" id="PTHR45348">
    <property type="entry name" value="HYPOTHETICAL OXIDOREDUCTASE (EUROFUNG)"/>
    <property type="match status" value="1"/>
</dbReference>
<keyword evidence="3" id="KW-1185">Reference proteome</keyword>
<feature type="domain" description="Alcohol dehydrogenase-like N-terminal" evidence="1">
    <location>
        <begin position="23"/>
        <end position="103"/>
    </location>
</feature>
<reference evidence="2 3" key="1">
    <citation type="submission" date="2014-06" db="EMBL/GenBank/DDBJ databases">
        <title>Evolutionary Origins and Diversification of the Mycorrhizal Mutualists.</title>
        <authorList>
            <consortium name="DOE Joint Genome Institute"/>
            <consortium name="Mycorrhizal Genomics Consortium"/>
            <person name="Kohler A."/>
            <person name="Kuo A."/>
            <person name="Nagy L.G."/>
            <person name="Floudas D."/>
            <person name="Copeland A."/>
            <person name="Barry K.W."/>
            <person name="Cichocki N."/>
            <person name="Veneault-Fourrey C."/>
            <person name="LaButti K."/>
            <person name="Lindquist E.A."/>
            <person name="Lipzen A."/>
            <person name="Lundell T."/>
            <person name="Morin E."/>
            <person name="Murat C."/>
            <person name="Riley R."/>
            <person name="Ohm R."/>
            <person name="Sun H."/>
            <person name="Tunlid A."/>
            <person name="Henrissat B."/>
            <person name="Grigoriev I.V."/>
            <person name="Hibbett D.S."/>
            <person name="Martin F."/>
        </authorList>
    </citation>
    <scope>NUCLEOTIDE SEQUENCE [LARGE SCALE GENOMIC DNA]</scope>
    <source>
        <strain evidence="2 3">SS14</strain>
    </source>
</reference>
<evidence type="ECO:0000313" key="2">
    <source>
        <dbReference type="EMBL" id="KIJ34626.1"/>
    </source>
</evidence>
<accession>A0A0C9VBD5</accession>
<evidence type="ECO:0000259" key="1">
    <source>
        <dbReference type="Pfam" id="PF08240"/>
    </source>
</evidence>
<protein>
    <submittedName>
        <fullName evidence="2">Unplaced genomic scaffold SPHSTscaffold_122, whole genome shotgun sequence</fullName>
    </submittedName>
</protein>
<sequence>MRIAIVQDDKSVRIEERPIPKPKPNEILLKIISAGANPSDHMHIDTVGQAGDWLGTDFVGKVVELGSAVPQAEVKIGEIRWNYCRGGIGEKGAFADYITTQWDLSSIVPPNITPQEAATLPLTLMTAVQPWIFHHLPNRFLRIPGF</sequence>
<organism evidence="2 3">
    <name type="scientific">Sphaerobolus stellatus (strain SS14)</name>
    <dbReference type="NCBI Taxonomy" id="990650"/>
    <lineage>
        <taxon>Eukaryota</taxon>
        <taxon>Fungi</taxon>
        <taxon>Dikarya</taxon>
        <taxon>Basidiomycota</taxon>
        <taxon>Agaricomycotina</taxon>
        <taxon>Agaricomycetes</taxon>
        <taxon>Phallomycetidae</taxon>
        <taxon>Geastrales</taxon>
        <taxon>Sphaerobolaceae</taxon>
        <taxon>Sphaerobolus</taxon>
    </lineage>
</organism>
<dbReference type="EMBL" id="KN837197">
    <property type="protein sequence ID" value="KIJ34626.1"/>
    <property type="molecule type" value="Genomic_DNA"/>
</dbReference>
<dbReference type="InterPro" id="IPR047122">
    <property type="entry name" value="Trans-enoyl_RdTase-like"/>
</dbReference>
<dbReference type="InterPro" id="IPR011032">
    <property type="entry name" value="GroES-like_sf"/>
</dbReference>
<dbReference type="InterPro" id="IPR013154">
    <property type="entry name" value="ADH-like_N"/>
</dbReference>
<evidence type="ECO:0000313" key="3">
    <source>
        <dbReference type="Proteomes" id="UP000054279"/>
    </source>
</evidence>
<proteinExistence type="predicted"/>
<dbReference type="Proteomes" id="UP000054279">
    <property type="component" value="Unassembled WGS sequence"/>
</dbReference>
<name>A0A0C9VBD5_SPHS4</name>
<dbReference type="SUPFAM" id="SSF50129">
    <property type="entry name" value="GroES-like"/>
    <property type="match status" value="1"/>
</dbReference>
<dbReference type="Pfam" id="PF08240">
    <property type="entry name" value="ADH_N"/>
    <property type="match status" value="1"/>
</dbReference>
<dbReference type="HOGENOM" id="CLU_1778633_0_0_1"/>
<dbReference type="OrthoDB" id="1879366at2759"/>
<gene>
    <name evidence="2" type="ORF">M422DRAFT_263178</name>
</gene>
<dbReference type="Gene3D" id="3.90.180.10">
    <property type="entry name" value="Medium-chain alcohol dehydrogenases, catalytic domain"/>
    <property type="match status" value="1"/>
</dbReference>
<dbReference type="GO" id="GO:0016651">
    <property type="term" value="F:oxidoreductase activity, acting on NAD(P)H"/>
    <property type="evidence" value="ECO:0007669"/>
    <property type="project" value="InterPro"/>
</dbReference>